<comment type="similarity">
    <text evidence="5">Belongs to the class I-like SAM-binding methyltransferase superfamily. EFM4 family.</text>
</comment>
<dbReference type="HAMAP" id="MF_03188">
    <property type="entry name" value="Methyltr_EFM4"/>
    <property type="match status" value="1"/>
</dbReference>
<dbReference type="PANTHER" id="PTHR12843">
    <property type="entry name" value="PROTEIN-LYSINE N-METHYLTRANSFERASE METTL10"/>
    <property type="match status" value="1"/>
</dbReference>
<evidence type="ECO:0000256" key="4">
    <source>
        <dbReference type="ARBA" id="ARBA00022691"/>
    </source>
</evidence>
<evidence type="ECO:0000256" key="5">
    <source>
        <dbReference type="HAMAP-Rule" id="MF_03188"/>
    </source>
</evidence>
<proteinExistence type="inferred from homology"/>
<evidence type="ECO:0000313" key="8">
    <source>
        <dbReference type="Proteomes" id="UP000054845"/>
    </source>
</evidence>
<dbReference type="InterPro" id="IPR026635">
    <property type="entry name" value="Efm4/METTL10"/>
</dbReference>
<comment type="subcellular location">
    <subcellularLocation>
        <location evidence="5">Cytoplasm</location>
    </subcellularLocation>
</comment>
<evidence type="ECO:0000259" key="6">
    <source>
        <dbReference type="Pfam" id="PF13847"/>
    </source>
</evidence>
<dbReference type="GO" id="GO:0016279">
    <property type="term" value="F:protein-lysine N-methyltransferase activity"/>
    <property type="evidence" value="ECO:0007669"/>
    <property type="project" value="UniProtKB-UniRule"/>
</dbReference>
<organism evidence="7 8">
    <name type="scientific">Ceraceosorus bombacis</name>
    <dbReference type="NCBI Taxonomy" id="401625"/>
    <lineage>
        <taxon>Eukaryota</taxon>
        <taxon>Fungi</taxon>
        <taxon>Dikarya</taxon>
        <taxon>Basidiomycota</taxon>
        <taxon>Ustilaginomycotina</taxon>
        <taxon>Exobasidiomycetes</taxon>
        <taxon>Ceraceosorales</taxon>
        <taxon>Ceraceosoraceae</taxon>
        <taxon>Ceraceosorus</taxon>
    </lineage>
</organism>
<dbReference type="AlphaFoldDB" id="A0A0P1BRV2"/>
<dbReference type="PANTHER" id="PTHR12843:SF5">
    <property type="entry name" value="EEF1A LYSINE METHYLTRANSFERASE 2"/>
    <property type="match status" value="1"/>
</dbReference>
<evidence type="ECO:0000256" key="1">
    <source>
        <dbReference type="ARBA" id="ARBA00022490"/>
    </source>
</evidence>
<reference evidence="7 8" key="1">
    <citation type="submission" date="2014-09" db="EMBL/GenBank/DDBJ databases">
        <authorList>
            <person name="Magalhaes I.L.F."/>
            <person name="Oliveira U."/>
            <person name="Santos F.R."/>
            <person name="Vidigal T.H.D.A."/>
            <person name="Brescovit A.D."/>
            <person name="Santos A.J."/>
        </authorList>
    </citation>
    <scope>NUCLEOTIDE SEQUENCE [LARGE SCALE GENOMIC DNA]</scope>
</reference>
<dbReference type="InterPro" id="IPR025714">
    <property type="entry name" value="Methyltranfer_dom"/>
</dbReference>
<dbReference type="InterPro" id="IPR029063">
    <property type="entry name" value="SAM-dependent_MTases_sf"/>
</dbReference>
<dbReference type="STRING" id="401625.A0A0P1BRV2"/>
<dbReference type="GO" id="GO:0032259">
    <property type="term" value="P:methylation"/>
    <property type="evidence" value="ECO:0007669"/>
    <property type="project" value="UniProtKB-KW"/>
</dbReference>
<dbReference type="GO" id="GO:0016192">
    <property type="term" value="P:vesicle-mediated transport"/>
    <property type="evidence" value="ECO:0007669"/>
    <property type="project" value="UniProtKB-UniRule"/>
</dbReference>
<keyword evidence="4 5" id="KW-0949">S-adenosyl-L-methionine</keyword>
<dbReference type="EC" id="2.1.1.-" evidence="5"/>
<dbReference type="GO" id="GO:0005737">
    <property type="term" value="C:cytoplasm"/>
    <property type="evidence" value="ECO:0007669"/>
    <property type="project" value="UniProtKB-SubCell"/>
</dbReference>
<sequence>MSVEQQEQAFKPSKLGTKAHWDECYERELVNWRECEEEGEIWFGQQAARRMVLQLKQLRLSSPTILDLGTGNGMLLHDVLDEELTEPEKSMGVDYSAASIELAGSIAQERGRGLERVRWQVLDLVGDEQSVGACGQWDVLLDKGTLDAIALSAHSEAAITAYVRSTRKLRSPAGVLILTSCNFTLEELKRLFTQDQSMGDEDEVVESNVAAPPTFSFGGRTGSTTTVIMVRSKSPGR</sequence>
<keyword evidence="3 5" id="KW-0808">Transferase</keyword>
<name>A0A0P1BRV2_9BASI</name>
<evidence type="ECO:0000256" key="2">
    <source>
        <dbReference type="ARBA" id="ARBA00022603"/>
    </source>
</evidence>
<accession>A0A0P1BRV2</accession>
<protein>
    <recommendedName>
        <fullName evidence="5">Protein-lysine N-methyltransferase EFM4</fullName>
        <ecNumber evidence="5">2.1.1.-</ecNumber>
    </recommendedName>
    <alternativeName>
        <fullName evidence="5">Elongation factor methyltransferase 4</fullName>
    </alternativeName>
</protein>
<gene>
    <name evidence="5" type="primary">EFM4</name>
</gene>
<dbReference type="OrthoDB" id="10069295at2759"/>
<keyword evidence="2 5" id="KW-0489">Methyltransferase</keyword>
<dbReference type="Pfam" id="PF13847">
    <property type="entry name" value="Methyltransf_31"/>
    <property type="match status" value="1"/>
</dbReference>
<dbReference type="Proteomes" id="UP000054845">
    <property type="component" value="Unassembled WGS sequence"/>
</dbReference>
<dbReference type="Gene3D" id="3.40.50.150">
    <property type="entry name" value="Vaccinia Virus protein VP39"/>
    <property type="match status" value="1"/>
</dbReference>
<keyword evidence="5" id="KW-0813">Transport</keyword>
<keyword evidence="1 5" id="KW-0963">Cytoplasm</keyword>
<evidence type="ECO:0000313" key="7">
    <source>
        <dbReference type="EMBL" id="CEH19389.1"/>
    </source>
</evidence>
<dbReference type="EMBL" id="CCYA01000389">
    <property type="protein sequence ID" value="CEH19389.1"/>
    <property type="molecule type" value="Genomic_DNA"/>
</dbReference>
<feature type="domain" description="Methyltransferase" evidence="6">
    <location>
        <begin position="64"/>
        <end position="200"/>
    </location>
</feature>
<keyword evidence="8" id="KW-1185">Reference proteome</keyword>
<comment type="function">
    <text evidence="5">S-adenosyl-L-methionine-dependent protein-lysine N-methyltransferase that mono- and dimethylates elongation factor 1-alpha at 'Lys-316'. May play a role in intracellular transport.</text>
</comment>
<evidence type="ECO:0000256" key="3">
    <source>
        <dbReference type="ARBA" id="ARBA00022679"/>
    </source>
</evidence>
<dbReference type="SUPFAM" id="SSF53335">
    <property type="entry name" value="S-adenosyl-L-methionine-dependent methyltransferases"/>
    <property type="match status" value="1"/>
</dbReference>